<feature type="domain" description="G-protein coupled receptors family 1 profile" evidence="11">
    <location>
        <begin position="1"/>
        <end position="53"/>
    </location>
</feature>
<keyword evidence="2" id="KW-1003">Cell membrane</keyword>
<dbReference type="Pfam" id="PF00001">
    <property type="entry name" value="7tm_1"/>
    <property type="match status" value="1"/>
</dbReference>
<dbReference type="SUPFAM" id="SSF81321">
    <property type="entry name" value="Family A G protein-coupled receptor-like"/>
    <property type="match status" value="1"/>
</dbReference>
<proteinExistence type="predicted"/>
<keyword evidence="3" id="KW-0812">Transmembrane</keyword>
<keyword evidence="5" id="KW-0297">G-protein coupled receptor</keyword>
<evidence type="ECO:0000256" key="10">
    <source>
        <dbReference type="SAM" id="SignalP"/>
    </source>
</evidence>
<feature type="region of interest" description="Disordered" evidence="9">
    <location>
        <begin position="96"/>
        <end position="119"/>
    </location>
</feature>
<feature type="non-terminal residue" evidence="12">
    <location>
        <position position="1"/>
    </location>
</feature>
<accession>A0AAD5AWN2</accession>
<sequence>LVLRVSGCFVVCWTPGLVLLLLDGVKCNCGVLKVEKFCLVLAELNSMMNPIIYSYRDQDMRRTFKHILCCLCRRGRQTGNRADVRFNTLNQEVLTDSNGSENTQHAELKSSSRLKASKR</sequence>
<evidence type="ECO:0000256" key="7">
    <source>
        <dbReference type="ARBA" id="ARBA00023170"/>
    </source>
</evidence>
<feature type="chain" id="PRO_5042189955" evidence="10">
    <location>
        <begin position="28"/>
        <end position="119"/>
    </location>
</feature>
<evidence type="ECO:0000313" key="12">
    <source>
        <dbReference type="EMBL" id="KAI5623612.1"/>
    </source>
</evidence>
<evidence type="ECO:0000313" key="13">
    <source>
        <dbReference type="Proteomes" id="UP001205998"/>
    </source>
</evidence>
<dbReference type="PROSITE" id="PS50262">
    <property type="entry name" value="G_PROTEIN_RECEP_F1_2"/>
    <property type="match status" value="1"/>
</dbReference>
<dbReference type="GO" id="GO:0005886">
    <property type="term" value="C:plasma membrane"/>
    <property type="evidence" value="ECO:0007669"/>
    <property type="project" value="UniProtKB-SubCell"/>
</dbReference>
<keyword evidence="13" id="KW-1185">Reference proteome</keyword>
<comment type="subcellular location">
    <subcellularLocation>
        <location evidence="1">Cell membrane</location>
        <topology evidence="1">Multi-pass membrane protein</topology>
    </subcellularLocation>
</comment>
<evidence type="ECO:0000256" key="9">
    <source>
        <dbReference type="SAM" id="MobiDB-lite"/>
    </source>
</evidence>
<dbReference type="Gene3D" id="1.20.1070.10">
    <property type="entry name" value="Rhodopsin 7-helix transmembrane proteins"/>
    <property type="match status" value="1"/>
</dbReference>
<evidence type="ECO:0000256" key="3">
    <source>
        <dbReference type="ARBA" id="ARBA00022692"/>
    </source>
</evidence>
<dbReference type="InterPro" id="IPR017452">
    <property type="entry name" value="GPCR_Rhodpsn_7TM"/>
</dbReference>
<comment type="caution">
    <text evidence="12">The sequence shown here is derived from an EMBL/GenBank/DDBJ whole genome shotgun (WGS) entry which is preliminary data.</text>
</comment>
<evidence type="ECO:0000256" key="6">
    <source>
        <dbReference type="ARBA" id="ARBA00023136"/>
    </source>
</evidence>
<dbReference type="InterPro" id="IPR000276">
    <property type="entry name" value="GPCR_Rhodpsn"/>
</dbReference>
<evidence type="ECO:0000259" key="11">
    <source>
        <dbReference type="PROSITE" id="PS50262"/>
    </source>
</evidence>
<evidence type="ECO:0000256" key="1">
    <source>
        <dbReference type="ARBA" id="ARBA00004651"/>
    </source>
</evidence>
<organism evidence="12 13">
    <name type="scientific">Silurus asotus</name>
    <name type="common">Amur catfish</name>
    <name type="synonym">Parasilurus asotus</name>
    <dbReference type="NCBI Taxonomy" id="30991"/>
    <lineage>
        <taxon>Eukaryota</taxon>
        <taxon>Metazoa</taxon>
        <taxon>Chordata</taxon>
        <taxon>Craniata</taxon>
        <taxon>Vertebrata</taxon>
        <taxon>Euteleostomi</taxon>
        <taxon>Actinopterygii</taxon>
        <taxon>Neopterygii</taxon>
        <taxon>Teleostei</taxon>
        <taxon>Ostariophysi</taxon>
        <taxon>Siluriformes</taxon>
        <taxon>Siluridae</taxon>
        <taxon>Silurus</taxon>
    </lineage>
</organism>
<evidence type="ECO:0000256" key="4">
    <source>
        <dbReference type="ARBA" id="ARBA00022989"/>
    </source>
</evidence>
<keyword evidence="10" id="KW-0732">Signal</keyword>
<protein>
    <submittedName>
        <fullName evidence="12">Lysophosphatidic acid receptor 2b isoform X2</fullName>
    </submittedName>
</protein>
<keyword evidence="8" id="KW-0807">Transducer</keyword>
<gene>
    <name evidence="12" type="ORF">C0J50_16798</name>
</gene>
<keyword evidence="7 12" id="KW-0675">Receptor</keyword>
<dbReference type="AlphaFoldDB" id="A0AAD5AWN2"/>
<keyword evidence="4" id="KW-1133">Transmembrane helix</keyword>
<reference evidence="12" key="1">
    <citation type="submission" date="2018-07" db="EMBL/GenBank/DDBJ databases">
        <title>Comparative genomics of catfishes provides insights into carnivory and benthic adaptation.</title>
        <authorList>
            <person name="Zhang Y."/>
            <person name="Wang D."/>
            <person name="Peng Z."/>
            <person name="Zheng S."/>
            <person name="Shao F."/>
            <person name="Tao W."/>
        </authorList>
    </citation>
    <scope>NUCLEOTIDE SEQUENCE</scope>
    <source>
        <strain evidence="12">Chongqing</strain>
    </source>
</reference>
<dbReference type="GO" id="GO:0004930">
    <property type="term" value="F:G protein-coupled receptor activity"/>
    <property type="evidence" value="ECO:0007669"/>
    <property type="project" value="UniProtKB-KW"/>
</dbReference>
<evidence type="ECO:0000256" key="8">
    <source>
        <dbReference type="ARBA" id="ARBA00023224"/>
    </source>
</evidence>
<dbReference type="PANTHER" id="PTHR22750">
    <property type="entry name" value="G-PROTEIN COUPLED RECEPTOR"/>
    <property type="match status" value="1"/>
</dbReference>
<feature type="signal peptide" evidence="10">
    <location>
        <begin position="1"/>
        <end position="27"/>
    </location>
</feature>
<name>A0AAD5AWN2_SILAS</name>
<evidence type="ECO:0000256" key="2">
    <source>
        <dbReference type="ARBA" id="ARBA00022475"/>
    </source>
</evidence>
<keyword evidence="6" id="KW-0472">Membrane</keyword>
<dbReference type="EMBL" id="MU551601">
    <property type="protein sequence ID" value="KAI5623612.1"/>
    <property type="molecule type" value="Genomic_DNA"/>
</dbReference>
<dbReference type="Proteomes" id="UP001205998">
    <property type="component" value="Unassembled WGS sequence"/>
</dbReference>
<evidence type="ECO:0000256" key="5">
    <source>
        <dbReference type="ARBA" id="ARBA00023040"/>
    </source>
</evidence>